<feature type="domain" description="ABC transmembrane type-1" evidence="8">
    <location>
        <begin position="85"/>
        <end position="300"/>
    </location>
</feature>
<dbReference type="HOGENOM" id="CLU_016047_0_0_9"/>
<organism evidence="9 10">
    <name type="scientific">Desulforamulus ruminis (strain ATCC 23193 / DSM 2154 / NCIMB 8452 / DL)</name>
    <name type="common">Desulfotomaculum ruminis</name>
    <dbReference type="NCBI Taxonomy" id="696281"/>
    <lineage>
        <taxon>Bacteria</taxon>
        <taxon>Bacillati</taxon>
        <taxon>Bacillota</taxon>
        <taxon>Clostridia</taxon>
        <taxon>Eubacteriales</taxon>
        <taxon>Peptococcaceae</taxon>
        <taxon>Desulforamulus</taxon>
    </lineage>
</organism>
<comment type="subcellular location">
    <subcellularLocation>
        <location evidence="1 7">Cell membrane</location>
        <topology evidence="1 7">Multi-pass membrane protein</topology>
    </subcellularLocation>
</comment>
<evidence type="ECO:0000256" key="4">
    <source>
        <dbReference type="ARBA" id="ARBA00022692"/>
    </source>
</evidence>
<dbReference type="GO" id="GO:0005886">
    <property type="term" value="C:plasma membrane"/>
    <property type="evidence" value="ECO:0007669"/>
    <property type="project" value="UniProtKB-SubCell"/>
</dbReference>
<dbReference type="eggNOG" id="COG1175">
    <property type="taxonomic scope" value="Bacteria"/>
</dbReference>
<feature type="transmembrane region" description="Helical" evidence="7">
    <location>
        <begin position="123"/>
        <end position="144"/>
    </location>
</feature>
<dbReference type="GO" id="GO:0055085">
    <property type="term" value="P:transmembrane transport"/>
    <property type="evidence" value="ECO:0007669"/>
    <property type="project" value="InterPro"/>
</dbReference>
<dbReference type="PANTHER" id="PTHR43005">
    <property type="entry name" value="BLR7065 PROTEIN"/>
    <property type="match status" value="1"/>
</dbReference>
<dbReference type="AlphaFoldDB" id="F6DQR0"/>
<dbReference type="SUPFAM" id="SSF161098">
    <property type="entry name" value="MetI-like"/>
    <property type="match status" value="1"/>
</dbReference>
<evidence type="ECO:0000259" key="8">
    <source>
        <dbReference type="PROSITE" id="PS50928"/>
    </source>
</evidence>
<feature type="transmembrane region" description="Helical" evidence="7">
    <location>
        <begin position="173"/>
        <end position="198"/>
    </location>
</feature>
<dbReference type="PANTHER" id="PTHR43005:SF1">
    <property type="entry name" value="SPERMIDINE_PUTRESCINE TRANSPORT SYSTEM PERMEASE PROTEIN"/>
    <property type="match status" value="1"/>
</dbReference>
<dbReference type="Pfam" id="PF00528">
    <property type="entry name" value="BPD_transp_1"/>
    <property type="match status" value="1"/>
</dbReference>
<keyword evidence="2 7" id="KW-0813">Transport</keyword>
<dbReference type="KEGG" id="dru:Desru_3857"/>
<reference evidence="9 10" key="2">
    <citation type="journal article" date="2012" name="Stand. Genomic Sci.">
        <title>Complete genome sequence of the sulfate-reducing firmicute Desulfotomaculum ruminis type strain (DL(T)).</title>
        <authorList>
            <person name="Spring S."/>
            <person name="Visser M."/>
            <person name="Lu M."/>
            <person name="Copeland A."/>
            <person name="Lapidus A."/>
            <person name="Lucas S."/>
            <person name="Cheng J.F."/>
            <person name="Han C."/>
            <person name="Tapia R."/>
            <person name="Goodwin L.A."/>
            <person name="Pitluck S."/>
            <person name="Ivanova N."/>
            <person name="Land M."/>
            <person name="Hauser L."/>
            <person name="Larimer F."/>
            <person name="Rohde M."/>
            <person name="Goker M."/>
            <person name="Detter J.C."/>
            <person name="Kyrpides N.C."/>
            <person name="Woyke T."/>
            <person name="Schaap P.J."/>
            <person name="Plugge C.M."/>
            <person name="Muyzer G."/>
            <person name="Kuever J."/>
            <person name="Pereira I.A."/>
            <person name="Parshina S.N."/>
            <person name="Bernier-Latmani R."/>
            <person name="Stams A.J."/>
            <person name="Klenk H.P."/>
        </authorList>
    </citation>
    <scope>NUCLEOTIDE SEQUENCE [LARGE SCALE GENOMIC DNA]</scope>
    <source>
        <strain evidence="10">ATCC 23193 / DSM 2154 / NCIB 8452 / DL</strain>
    </source>
</reference>
<dbReference type="CDD" id="cd06261">
    <property type="entry name" value="TM_PBP2"/>
    <property type="match status" value="1"/>
</dbReference>
<reference evidence="10" key="1">
    <citation type="submission" date="2011-05" db="EMBL/GenBank/DDBJ databases">
        <title>Complete sequence of Desulfotomaculum ruminis DSM 2154.</title>
        <authorList>
            <person name="Lucas S."/>
            <person name="Copeland A."/>
            <person name="Lapidus A."/>
            <person name="Cheng J.-F."/>
            <person name="Goodwin L."/>
            <person name="Pitluck S."/>
            <person name="Lu M."/>
            <person name="Detter J.C."/>
            <person name="Han C."/>
            <person name="Tapia R."/>
            <person name="Land M."/>
            <person name="Hauser L."/>
            <person name="Kyrpides N."/>
            <person name="Ivanova N."/>
            <person name="Mikhailova N."/>
            <person name="Pagani I."/>
            <person name="Stams A.J.M."/>
            <person name="Plugge C.M."/>
            <person name="Muyzer G."/>
            <person name="Kuever J."/>
            <person name="Parshina S.N."/>
            <person name="Ivanova A.E."/>
            <person name="Nazina T.N."/>
            <person name="Brambilla E."/>
            <person name="Spring S."/>
            <person name="Klenk H.-P."/>
            <person name="Woyke T."/>
        </authorList>
    </citation>
    <scope>NUCLEOTIDE SEQUENCE [LARGE SCALE GENOMIC DNA]</scope>
    <source>
        <strain evidence="10">ATCC 23193 / DSM 2154 / NCIB 8452 / DL</strain>
    </source>
</reference>
<gene>
    <name evidence="9" type="ordered locus">Desru_3857</name>
</gene>
<keyword evidence="10" id="KW-1185">Reference proteome</keyword>
<dbReference type="InterPro" id="IPR035906">
    <property type="entry name" value="MetI-like_sf"/>
</dbReference>
<proteinExistence type="inferred from homology"/>
<evidence type="ECO:0000256" key="3">
    <source>
        <dbReference type="ARBA" id="ARBA00022475"/>
    </source>
</evidence>
<keyword evidence="3" id="KW-1003">Cell membrane</keyword>
<keyword evidence="4 7" id="KW-0812">Transmembrane</keyword>
<dbReference type="Gene3D" id="1.10.3720.10">
    <property type="entry name" value="MetI-like"/>
    <property type="match status" value="1"/>
</dbReference>
<dbReference type="RefSeq" id="WP_013843802.1">
    <property type="nucleotide sequence ID" value="NC_015589.1"/>
</dbReference>
<protein>
    <submittedName>
        <fullName evidence="9">Binding-protein-dependent transport systems inner membrane component</fullName>
    </submittedName>
</protein>
<keyword evidence="5 7" id="KW-1133">Transmembrane helix</keyword>
<evidence type="ECO:0000256" key="7">
    <source>
        <dbReference type="RuleBase" id="RU363032"/>
    </source>
</evidence>
<feature type="transmembrane region" description="Helical" evidence="7">
    <location>
        <begin position="279"/>
        <end position="301"/>
    </location>
</feature>
<evidence type="ECO:0000256" key="5">
    <source>
        <dbReference type="ARBA" id="ARBA00022989"/>
    </source>
</evidence>
<dbReference type="InterPro" id="IPR000515">
    <property type="entry name" value="MetI-like"/>
</dbReference>
<evidence type="ECO:0000313" key="9">
    <source>
        <dbReference type="EMBL" id="AEG62057.1"/>
    </source>
</evidence>
<dbReference type="STRING" id="696281.Desru_3857"/>
<accession>F6DQR0</accession>
<sequence>MASKSTVNRPIIRIGGKRSFLRLPLHSILLLPAIAVLLLVILYPLVSSAILSFFHYNLTDPLNHGFVGTDNFTKLAHDGNFWLSLKNTLVFTFASVIISLLVGLIVAIAVDQLPEKYSGFTRGLILAPWIIPAVVVAYLFMYIFDVEVGLANFILQQLHIIKEYLPWLMRGDLAMTACVIANCWNQIPFYILMFAAGLKTIPQDVKEATLEMGANRWQEFWHVTLPYLRGIIVITSLLQIIRNLNNFPIIYTMTGGGPAYETTTLVVYIYRLAFENFELGYSAAVGFIWCVVLTILAGFYVKMLTKDF</sequence>
<dbReference type="EMBL" id="CP002780">
    <property type="protein sequence ID" value="AEG62057.1"/>
    <property type="molecule type" value="Genomic_DNA"/>
</dbReference>
<comment type="similarity">
    <text evidence="7">Belongs to the binding-protein-dependent transport system permease family.</text>
</comment>
<name>F6DQR0_DESRL</name>
<feature type="transmembrane region" description="Helical" evidence="7">
    <location>
        <begin position="89"/>
        <end position="111"/>
    </location>
</feature>
<dbReference type="Proteomes" id="UP000009234">
    <property type="component" value="Chromosome"/>
</dbReference>
<feature type="transmembrane region" description="Helical" evidence="7">
    <location>
        <begin position="21"/>
        <end position="46"/>
    </location>
</feature>
<evidence type="ECO:0000256" key="1">
    <source>
        <dbReference type="ARBA" id="ARBA00004651"/>
    </source>
</evidence>
<evidence type="ECO:0000256" key="6">
    <source>
        <dbReference type="ARBA" id="ARBA00023136"/>
    </source>
</evidence>
<evidence type="ECO:0000256" key="2">
    <source>
        <dbReference type="ARBA" id="ARBA00022448"/>
    </source>
</evidence>
<keyword evidence="6 7" id="KW-0472">Membrane</keyword>
<dbReference type="PROSITE" id="PS50928">
    <property type="entry name" value="ABC_TM1"/>
    <property type="match status" value="1"/>
</dbReference>
<evidence type="ECO:0000313" key="10">
    <source>
        <dbReference type="Proteomes" id="UP000009234"/>
    </source>
</evidence>
<dbReference type="OrthoDB" id="9788108at2"/>